<name>A0A5N6L481_9ROSI</name>
<comment type="caution">
    <text evidence="2">The sequence shown here is derived from an EMBL/GenBank/DDBJ whole genome shotgun (WGS) entry which is preliminary data.</text>
</comment>
<dbReference type="AlphaFoldDB" id="A0A5N6L481"/>
<keyword evidence="3" id="KW-1185">Reference proteome</keyword>
<feature type="signal peptide" evidence="1">
    <location>
        <begin position="1"/>
        <end position="21"/>
    </location>
</feature>
<evidence type="ECO:0000313" key="3">
    <source>
        <dbReference type="Proteomes" id="UP000327013"/>
    </source>
</evidence>
<sequence>MFRLTLLVTVVVAILTGMATAFPLGAPAVNASAIEVIDLASHVTNGTVPAKDIVGDASAPRSTAAHLIEMVEEVLNSTDWASFIHDAPHAPTTPRPVKGFPINPLAFHTPIATVPKATEAPSVKKLPEGAAKLREYWASLKKAHHKGTAGAKAPPLSTLRDRGTGSDLKEMFIEYVKDFLASHLDD</sequence>
<feature type="chain" id="PRO_5024308923" evidence="1">
    <location>
        <begin position="22"/>
        <end position="186"/>
    </location>
</feature>
<protein>
    <submittedName>
        <fullName evidence="2">Uncharacterized protein</fullName>
    </submittedName>
</protein>
<accession>A0A5N6L481</accession>
<dbReference type="Proteomes" id="UP000327013">
    <property type="component" value="Unassembled WGS sequence"/>
</dbReference>
<organism evidence="2 3">
    <name type="scientific">Carpinus fangiana</name>
    <dbReference type="NCBI Taxonomy" id="176857"/>
    <lineage>
        <taxon>Eukaryota</taxon>
        <taxon>Viridiplantae</taxon>
        <taxon>Streptophyta</taxon>
        <taxon>Embryophyta</taxon>
        <taxon>Tracheophyta</taxon>
        <taxon>Spermatophyta</taxon>
        <taxon>Magnoliopsida</taxon>
        <taxon>eudicotyledons</taxon>
        <taxon>Gunneridae</taxon>
        <taxon>Pentapetalae</taxon>
        <taxon>rosids</taxon>
        <taxon>fabids</taxon>
        <taxon>Fagales</taxon>
        <taxon>Betulaceae</taxon>
        <taxon>Carpinus</taxon>
    </lineage>
</organism>
<evidence type="ECO:0000313" key="2">
    <source>
        <dbReference type="EMBL" id="KAB8748966.1"/>
    </source>
</evidence>
<evidence type="ECO:0000256" key="1">
    <source>
        <dbReference type="SAM" id="SignalP"/>
    </source>
</evidence>
<reference evidence="2 3" key="1">
    <citation type="submission" date="2019-06" db="EMBL/GenBank/DDBJ databases">
        <title>A chromosomal-level reference genome of Carpinus fangiana (Coryloideae, Betulaceae).</title>
        <authorList>
            <person name="Yang X."/>
            <person name="Wang Z."/>
            <person name="Zhang L."/>
            <person name="Hao G."/>
            <person name="Liu J."/>
            <person name="Yang Y."/>
        </authorList>
    </citation>
    <scope>NUCLEOTIDE SEQUENCE [LARGE SCALE GENOMIC DNA]</scope>
    <source>
        <strain evidence="2">Cfa_2016G</strain>
        <tissue evidence="2">Leaf</tissue>
    </source>
</reference>
<keyword evidence="1" id="KW-0732">Signal</keyword>
<gene>
    <name evidence="2" type="ORF">FH972_026517</name>
</gene>
<proteinExistence type="predicted"/>
<dbReference type="EMBL" id="VIBQ01000098">
    <property type="protein sequence ID" value="KAB8748966.1"/>
    <property type="molecule type" value="Genomic_DNA"/>
</dbReference>